<comment type="similarity">
    <text evidence="2">Belongs to the nitronate monooxygenase family. NMO class I subfamily.</text>
</comment>
<dbReference type="GO" id="GO:0018580">
    <property type="term" value="F:nitronate monooxygenase activity"/>
    <property type="evidence" value="ECO:0007669"/>
    <property type="project" value="InterPro"/>
</dbReference>
<evidence type="ECO:0000313" key="7">
    <source>
        <dbReference type="EMBL" id="OAD67966.1"/>
    </source>
</evidence>
<keyword evidence="3" id="KW-0285">Flavoprotein</keyword>
<proteinExistence type="inferred from homology"/>
<evidence type="ECO:0000256" key="3">
    <source>
        <dbReference type="ARBA" id="ARBA00022630"/>
    </source>
</evidence>
<gene>
    <name evidence="7" type="ORF">PHYBLDRAFT_183442</name>
</gene>
<protein>
    <submittedName>
        <fullName evidence="7">Uncharacterized protein</fullName>
    </submittedName>
</protein>
<dbReference type="Proteomes" id="UP000077315">
    <property type="component" value="Unassembled WGS sequence"/>
</dbReference>
<dbReference type="Gene3D" id="3.20.20.70">
    <property type="entry name" value="Aldolase class I"/>
    <property type="match status" value="1"/>
</dbReference>
<dbReference type="InParanoid" id="A0A167KFA7"/>
<dbReference type="PANTHER" id="PTHR42747:SF3">
    <property type="entry name" value="NITRONATE MONOOXYGENASE-RELATED"/>
    <property type="match status" value="1"/>
</dbReference>
<comment type="cofactor">
    <cofactor evidence="1">
        <name>FMN</name>
        <dbReference type="ChEBI" id="CHEBI:58210"/>
    </cofactor>
</comment>
<dbReference type="InterPro" id="IPR004136">
    <property type="entry name" value="NMO"/>
</dbReference>
<name>A0A167KFA7_PHYB8</name>
<organism evidence="7 8">
    <name type="scientific">Phycomyces blakesleeanus (strain ATCC 8743b / DSM 1359 / FGSC 10004 / NBRC 33097 / NRRL 1555)</name>
    <dbReference type="NCBI Taxonomy" id="763407"/>
    <lineage>
        <taxon>Eukaryota</taxon>
        <taxon>Fungi</taxon>
        <taxon>Fungi incertae sedis</taxon>
        <taxon>Mucoromycota</taxon>
        <taxon>Mucoromycotina</taxon>
        <taxon>Mucoromycetes</taxon>
        <taxon>Mucorales</taxon>
        <taxon>Phycomycetaceae</taxon>
        <taxon>Phycomyces</taxon>
    </lineage>
</organism>
<dbReference type="SUPFAM" id="SSF51412">
    <property type="entry name" value="Inosine monophosphate dehydrogenase (IMPDH)"/>
    <property type="match status" value="1"/>
</dbReference>
<dbReference type="VEuPathDB" id="FungiDB:PHYBLDRAFT_183442"/>
<reference evidence="8" key="1">
    <citation type="submission" date="2015-06" db="EMBL/GenBank/DDBJ databases">
        <title>Expansion of signal transduction pathways in fungi by whole-genome duplication.</title>
        <authorList>
            <consortium name="DOE Joint Genome Institute"/>
            <person name="Corrochano L.M."/>
            <person name="Kuo A."/>
            <person name="Marcet-Houben M."/>
            <person name="Polaino S."/>
            <person name="Salamov A."/>
            <person name="Villalobos J.M."/>
            <person name="Alvarez M.I."/>
            <person name="Avalos J."/>
            <person name="Benito E.P."/>
            <person name="Benoit I."/>
            <person name="Burger G."/>
            <person name="Camino L.P."/>
            <person name="Canovas D."/>
            <person name="Cerda-Olmedo E."/>
            <person name="Cheng J.-F."/>
            <person name="Dominguez A."/>
            <person name="Elias M."/>
            <person name="Eslava A.P."/>
            <person name="Glaser F."/>
            <person name="Grimwood J."/>
            <person name="Gutierrez G."/>
            <person name="Heitman J."/>
            <person name="Henrissat B."/>
            <person name="Iturriaga E.A."/>
            <person name="Lang B.F."/>
            <person name="Lavin J.L."/>
            <person name="Lee S."/>
            <person name="Li W."/>
            <person name="Lindquist E."/>
            <person name="Lopez-Garcia S."/>
            <person name="Luque E.M."/>
            <person name="Marcos A.T."/>
            <person name="Martin J."/>
            <person name="McCluskey K."/>
            <person name="Medina H.R."/>
            <person name="Miralles-Duran A."/>
            <person name="Miyazaki A."/>
            <person name="Munoz-Torres E."/>
            <person name="Oguiza J.A."/>
            <person name="Ohm R."/>
            <person name="Olmedo M."/>
            <person name="Orejas M."/>
            <person name="Ortiz-Castellanos L."/>
            <person name="Pisabarro A.G."/>
            <person name="Rodriguez-Romero J."/>
            <person name="Ruiz-Herrera J."/>
            <person name="Ruiz-Vazquez R."/>
            <person name="Sanz C."/>
            <person name="Schackwitz W."/>
            <person name="Schmutz J."/>
            <person name="Shahriari M."/>
            <person name="Shelest E."/>
            <person name="Silva-Franco F."/>
            <person name="Soanes D."/>
            <person name="Syed K."/>
            <person name="Tagua V.G."/>
            <person name="Talbot N.J."/>
            <person name="Thon M."/>
            <person name="De vries R.P."/>
            <person name="Wiebenga A."/>
            <person name="Yadav J.S."/>
            <person name="Braun E.L."/>
            <person name="Baker S."/>
            <person name="Garre V."/>
            <person name="Horwitz B."/>
            <person name="Torres-Martinez S."/>
            <person name="Idnurm A."/>
            <person name="Herrera-Estrella A."/>
            <person name="Gabaldon T."/>
            <person name="Grigoriev I.V."/>
        </authorList>
    </citation>
    <scope>NUCLEOTIDE SEQUENCE [LARGE SCALE GENOMIC DNA]</scope>
    <source>
        <strain evidence="8">NRRL 1555(-)</strain>
    </source>
</reference>
<evidence type="ECO:0000256" key="2">
    <source>
        <dbReference type="ARBA" id="ARBA00009881"/>
    </source>
</evidence>
<dbReference type="InterPro" id="IPR013785">
    <property type="entry name" value="Aldolase_TIM"/>
</dbReference>
<dbReference type="OrthoDB" id="2349068at2759"/>
<dbReference type="CDD" id="cd04730">
    <property type="entry name" value="NPD_like"/>
    <property type="match status" value="1"/>
</dbReference>
<dbReference type="Pfam" id="PF03060">
    <property type="entry name" value="NMO"/>
    <property type="match status" value="1"/>
</dbReference>
<keyword evidence="5" id="KW-0560">Oxidoreductase</keyword>
<dbReference type="AlphaFoldDB" id="A0A167KFA7"/>
<evidence type="ECO:0000256" key="1">
    <source>
        <dbReference type="ARBA" id="ARBA00001917"/>
    </source>
</evidence>
<keyword evidence="8" id="KW-1185">Reference proteome</keyword>
<dbReference type="EMBL" id="KV440997">
    <property type="protein sequence ID" value="OAD67966.1"/>
    <property type="molecule type" value="Genomic_DNA"/>
</dbReference>
<dbReference type="GeneID" id="28999675"/>
<evidence type="ECO:0000256" key="5">
    <source>
        <dbReference type="ARBA" id="ARBA00023002"/>
    </source>
</evidence>
<dbReference type="PANTHER" id="PTHR42747">
    <property type="entry name" value="NITRONATE MONOOXYGENASE-RELATED"/>
    <property type="match status" value="1"/>
</dbReference>
<accession>A0A167KFA7</accession>
<dbReference type="STRING" id="763407.A0A167KFA7"/>
<keyword evidence="6" id="KW-0503">Monooxygenase</keyword>
<keyword evidence="4" id="KW-0288">FMN</keyword>
<evidence type="ECO:0000313" key="8">
    <source>
        <dbReference type="Proteomes" id="UP000077315"/>
    </source>
</evidence>
<sequence length="375" mass="40260">MSRLTWASTAFTRALKLKYPIIQAPCAGHAASDLTAAISNAGGLGSLGLATTQPEAMREIIRDTRAKTSLPFAVNIFCRQTPPPTREELAKIYPTDTFLDNIRHELGISQPLQFAMRSPPLDSQATVIIEEGVQVVSFTFGYLPDHLFKAFKDAGIYIIGTATTVQEALILAGEDSPEAQPKADAIVAQGLEAGGHRGSFLSDQGKEMSTRDLVQAIHNTLTSKIPILAAGGLSDGPTVADALLKWGADGAVIGTLFMLSKESPTPFAHKDVMLHSQEPTKITKVITGRRARCFPNKLVRNIEDSVGSSVEIPPYDIHSAKIADIVTHGTKNSLTDYMYLLSGDNTTKAAKYSEEGTLSATGIFNKLVSDIQKHA</sequence>
<evidence type="ECO:0000256" key="4">
    <source>
        <dbReference type="ARBA" id="ARBA00022643"/>
    </source>
</evidence>
<dbReference type="RefSeq" id="XP_018286006.1">
    <property type="nucleotide sequence ID" value="XM_018438769.1"/>
</dbReference>
<evidence type="ECO:0000256" key="6">
    <source>
        <dbReference type="ARBA" id="ARBA00023033"/>
    </source>
</evidence>